<name>A0A444G7M9_ENSVE</name>
<dbReference type="Proteomes" id="UP000287651">
    <property type="component" value="Unassembled WGS sequence"/>
</dbReference>
<reference evidence="1 2" key="1">
    <citation type="journal article" date="2014" name="Agronomy (Basel)">
        <title>A Draft Genome Sequence for Ensete ventricosum, the Drought-Tolerant Tree Against Hunger.</title>
        <authorList>
            <person name="Harrison J."/>
            <person name="Moore K.A."/>
            <person name="Paszkiewicz K."/>
            <person name="Jones T."/>
            <person name="Grant M."/>
            <person name="Ambacheew D."/>
            <person name="Muzemil S."/>
            <person name="Studholme D.J."/>
        </authorList>
    </citation>
    <scope>NUCLEOTIDE SEQUENCE [LARGE SCALE GENOMIC DNA]</scope>
</reference>
<comment type="caution">
    <text evidence="1">The sequence shown here is derived from an EMBL/GenBank/DDBJ whole genome shotgun (WGS) entry which is preliminary data.</text>
</comment>
<evidence type="ECO:0000313" key="1">
    <source>
        <dbReference type="EMBL" id="RRT83613.1"/>
    </source>
</evidence>
<evidence type="ECO:0000313" key="2">
    <source>
        <dbReference type="Proteomes" id="UP000287651"/>
    </source>
</evidence>
<protein>
    <submittedName>
        <fullName evidence="1">Uncharacterized protein</fullName>
    </submittedName>
</protein>
<sequence length="117" mass="13129">MFMQWFNRRKQASNDACRRRAVSPVVTANCCSCVRDPKSDVCALHERCTVHQTVGNRWLSEVLHLVEPAPPTPNCVRVKLVGVTGRDARNVTLLHYKQQAAAISNPSHCFLRMGGKE</sequence>
<dbReference type="EMBL" id="AMZH03000462">
    <property type="protein sequence ID" value="RRT83613.1"/>
    <property type="molecule type" value="Genomic_DNA"/>
</dbReference>
<gene>
    <name evidence="1" type="ORF">B296_00002478</name>
</gene>
<organism evidence="1 2">
    <name type="scientific">Ensete ventricosum</name>
    <name type="common">Abyssinian banana</name>
    <name type="synonym">Musa ensete</name>
    <dbReference type="NCBI Taxonomy" id="4639"/>
    <lineage>
        <taxon>Eukaryota</taxon>
        <taxon>Viridiplantae</taxon>
        <taxon>Streptophyta</taxon>
        <taxon>Embryophyta</taxon>
        <taxon>Tracheophyta</taxon>
        <taxon>Spermatophyta</taxon>
        <taxon>Magnoliopsida</taxon>
        <taxon>Liliopsida</taxon>
        <taxon>Zingiberales</taxon>
        <taxon>Musaceae</taxon>
        <taxon>Ensete</taxon>
    </lineage>
</organism>
<dbReference type="AlphaFoldDB" id="A0A444G7M9"/>
<proteinExistence type="predicted"/>
<accession>A0A444G7M9</accession>